<dbReference type="InterPro" id="IPR014729">
    <property type="entry name" value="Rossmann-like_a/b/a_fold"/>
</dbReference>
<gene>
    <name evidence="2" type="ORF">P2L57_17215</name>
</gene>
<dbReference type="PANTHER" id="PTHR46553:SF3">
    <property type="entry name" value="ADENINE NUCLEOTIDE ALPHA HYDROLASES-LIKE SUPERFAMILY PROTEIN"/>
    <property type="match status" value="1"/>
</dbReference>
<keyword evidence="3" id="KW-1185">Reference proteome</keyword>
<dbReference type="SUPFAM" id="SSF52402">
    <property type="entry name" value="Adenine nucleotide alpha hydrolases-like"/>
    <property type="match status" value="1"/>
</dbReference>
<comment type="caution">
    <text evidence="2">The sequence shown here is derived from an EMBL/GenBank/DDBJ whole genome shotgun (WGS) entry which is preliminary data.</text>
</comment>
<evidence type="ECO:0000313" key="3">
    <source>
        <dbReference type="Proteomes" id="UP001220022"/>
    </source>
</evidence>
<organism evidence="2 3">
    <name type="scientific">Streptantibioticus ferralitis</name>
    <dbReference type="NCBI Taxonomy" id="236510"/>
    <lineage>
        <taxon>Bacteria</taxon>
        <taxon>Bacillati</taxon>
        <taxon>Actinomycetota</taxon>
        <taxon>Actinomycetes</taxon>
        <taxon>Kitasatosporales</taxon>
        <taxon>Streptomycetaceae</taxon>
        <taxon>Streptantibioticus</taxon>
    </lineage>
</organism>
<name>A0ABT5Z2Y9_9ACTN</name>
<dbReference type="Pfam" id="PF00582">
    <property type="entry name" value="Usp"/>
    <property type="match status" value="1"/>
</dbReference>
<feature type="domain" description="UspA" evidence="1">
    <location>
        <begin position="46"/>
        <end position="185"/>
    </location>
</feature>
<sequence length="221" mass="23848">MEWITPRRRCRIHAVGRFAGNQGSGPNRGAFGKGNGTVTNETSVGRFVVGMSGSLGSFGALHWAVAQACRTGAQLLTVMAWEPLGGEPVYRRAPCPPLLAQYRRAADERLLAALETALSGKRLDVPMETWTVRGPAGPVLVAAADRADDVLVVGAPRGGVARRVLRSRVIRYCLTHATCAVLIVPPSPLQRDLAAIRRRIALRLPMGPGLQRWFLTPSRRG</sequence>
<protein>
    <submittedName>
        <fullName evidence="2">Universal stress protein</fullName>
    </submittedName>
</protein>
<dbReference type="EMBL" id="JARHTQ010000010">
    <property type="protein sequence ID" value="MDF2257400.1"/>
    <property type="molecule type" value="Genomic_DNA"/>
</dbReference>
<evidence type="ECO:0000259" key="1">
    <source>
        <dbReference type="Pfam" id="PF00582"/>
    </source>
</evidence>
<proteinExistence type="predicted"/>
<evidence type="ECO:0000313" key="2">
    <source>
        <dbReference type="EMBL" id="MDF2257400.1"/>
    </source>
</evidence>
<dbReference type="InterPro" id="IPR006016">
    <property type="entry name" value="UspA"/>
</dbReference>
<dbReference type="Proteomes" id="UP001220022">
    <property type="component" value="Unassembled WGS sequence"/>
</dbReference>
<dbReference type="PANTHER" id="PTHR46553">
    <property type="entry name" value="ADENINE NUCLEOTIDE ALPHA HYDROLASES-LIKE SUPERFAMILY PROTEIN"/>
    <property type="match status" value="1"/>
</dbReference>
<reference evidence="2 3" key="1">
    <citation type="submission" date="2023-03" db="EMBL/GenBank/DDBJ databases">
        <title>Draft genome sequence of type strain Streptomyces ferralitis JCM 14344.</title>
        <authorList>
            <person name="Klaysubun C."/>
            <person name="Duangmal K."/>
        </authorList>
    </citation>
    <scope>NUCLEOTIDE SEQUENCE [LARGE SCALE GENOMIC DNA]</scope>
    <source>
        <strain evidence="2 3">JCM 14344</strain>
    </source>
</reference>
<dbReference type="Gene3D" id="3.40.50.620">
    <property type="entry name" value="HUPs"/>
    <property type="match status" value="1"/>
</dbReference>
<accession>A0ABT5Z2Y9</accession>